<reference evidence="2" key="1">
    <citation type="submission" date="2021-01" db="EMBL/GenBank/DDBJ databases">
        <authorList>
            <person name="Corre E."/>
            <person name="Pelletier E."/>
            <person name="Niang G."/>
            <person name="Scheremetjew M."/>
            <person name="Finn R."/>
            <person name="Kale V."/>
            <person name="Holt S."/>
            <person name="Cochrane G."/>
            <person name="Meng A."/>
            <person name="Brown T."/>
            <person name="Cohen L."/>
        </authorList>
    </citation>
    <scope>NUCLEOTIDE SEQUENCE</scope>
    <source>
        <strain evidence="2">B651</strain>
    </source>
</reference>
<dbReference type="Gene3D" id="3.40.50.150">
    <property type="entry name" value="Vaccinia Virus protein VP39"/>
    <property type="match status" value="1"/>
</dbReference>
<sequence length="154" mass="17432">MVAWRYLQHSDHSFQLSSVGVEAREQAVNFARRSISFNLGDVGMTSSKTMTKEELMKRNISVNVVRGDFRQLLNEKERHRLIGKQFADISDSPSEHKRFDLVTGTPPYFRVDFTLATKYNNNEPKASTCVAKAVINEGGMPSCLQSAPARCEFR</sequence>
<name>A0A7S0PJZ1_9STRA</name>
<proteinExistence type="predicted"/>
<gene>
    <name evidence="2" type="ORF">LDAN0322_LOCUS816</name>
</gene>
<evidence type="ECO:0000313" key="2">
    <source>
        <dbReference type="EMBL" id="CAD8574671.1"/>
    </source>
</evidence>
<dbReference type="AlphaFoldDB" id="A0A7S0PJZ1"/>
<evidence type="ECO:0000259" key="1">
    <source>
        <dbReference type="Pfam" id="PF07669"/>
    </source>
</evidence>
<dbReference type="Pfam" id="PF07669">
    <property type="entry name" value="Eco57I"/>
    <property type="match status" value="1"/>
</dbReference>
<dbReference type="InterPro" id="IPR029063">
    <property type="entry name" value="SAM-dependent_MTases_sf"/>
</dbReference>
<dbReference type="InterPro" id="IPR011639">
    <property type="entry name" value="MethylTrfase_TaqI-like_dom"/>
</dbReference>
<protein>
    <recommendedName>
        <fullName evidence="1">Type II methyltransferase M.TaqI-like domain-containing protein</fullName>
    </recommendedName>
</protein>
<accession>A0A7S0PJZ1</accession>
<dbReference type="GO" id="GO:0006304">
    <property type="term" value="P:DNA modification"/>
    <property type="evidence" value="ECO:0007669"/>
    <property type="project" value="InterPro"/>
</dbReference>
<feature type="domain" description="Type II methyltransferase M.TaqI-like" evidence="1">
    <location>
        <begin position="19"/>
        <end position="115"/>
    </location>
</feature>
<organism evidence="2">
    <name type="scientific">Leptocylindrus aporus</name>
    <dbReference type="NCBI Taxonomy" id="1398097"/>
    <lineage>
        <taxon>Eukaryota</taxon>
        <taxon>Sar</taxon>
        <taxon>Stramenopiles</taxon>
        <taxon>Ochrophyta</taxon>
        <taxon>Bacillariophyta</taxon>
        <taxon>Coscinodiscophyceae</taxon>
        <taxon>Chaetocerotophycidae</taxon>
        <taxon>Leptocylindrales</taxon>
        <taxon>Leptocylindraceae</taxon>
        <taxon>Leptocylindrus</taxon>
    </lineage>
</organism>
<dbReference type="EMBL" id="HBEU01001207">
    <property type="protein sequence ID" value="CAD8574671.1"/>
    <property type="molecule type" value="Transcribed_RNA"/>
</dbReference>